<evidence type="ECO:0000256" key="6">
    <source>
        <dbReference type="ARBA" id="ARBA00023242"/>
    </source>
</evidence>
<evidence type="ECO:0000256" key="7">
    <source>
        <dbReference type="SAM" id="MobiDB-lite"/>
    </source>
</evidence>
<dbReference type="GO" id="GO:0000978">
    <property type="term" value="F:RNA polymerase II cis-regulatory region sequence-specific DNA binding"/>
    <property type="evidence" value="ECO:0007669"/>
    <property type="project" value="EnsemblFungi"/>
</dbReference>
<feature type="compositionally biased region" description="Low complexity" evidence="7">
    <location>
        <begin position="15"/>
        <end position="29"/>
    </location>
</feature>
<dbReference type="PROSITE" id="PS00463">
    <property type="entry name" value="ZN2_CY6_FUNGAL_1"/>
    <property type="match status" value="1"/>
</dbReference>
<sequence>MSDIAILTNAMSDANNSSNTPTPNLSSPTRVVANGTIPVRDVNMEEGIQRTSNEQGFHTQLQNDINNNMNSGSNTNNTTTVKKRTKASRACDQCRKKKIKCDFTEAKNICSNCQRNAEKCTFERVPLKRGPSKGYTRSHSHADRSSTITPLQEREIVENTSQQVNIDGIRQYTKETRNSTGSILPTTPSRSGSVLLPPLTQYMPQAGSKTNSIISLNNTTTIHPTTSVPNTASLMTLGLGQQQFWKVPYHEFQGQRRGSIDSLPSDISVRTLNTQEQLLYNPVQKSPNPNGASLAALNQTNTGSTPGSNYWSYFKNPTNSTTTSDEIGGQLRRSSSIPSLLRNPTSTLILGQPQLPPPTSMQSQPPASRQQQQQSLYPYSQFSKQPQGMNQNTSISTFGQYATDGFQSRQGSIASEAMSPSTAPLNQTTSSSRVHSLSKQTPLNDVKATSPRRHSSLEGSTTDLSGTEEHLRATSDESYTAQLHRRGSKDITPKIRQLEEDSATASPNKPAKHRKRNSASKKGHSATSKQSPDPSSRGIAHNSISSLDSLVVTTPSSNTPARPTTIIYGQISDVHIIDTYYEFIHSGFPIIPLNKKTLTNDILLINTQPISDIHEVNNYVILWFRNSLELLVRIALKRRKGGHFFDSFMNDFPCPNNNEEQNKTPEQGTNLQQQKQQKQQQRQQNESLKDDNNFMVQAVFISALNECFQKIVDIHPKFRENKDQISPKIKIIYLSTFILLNYILAFVGYDNSFVLGMSVTIFNEFKLYKLLLFDDDIYSNITSKDDSEDNINGNVESEGHNNTLEYNIIFKRLYILLVIFDSLQSCTFGGPKLLNIPIQNTTDLFFSGDCDSKWSLEENPFKLQTILHSLKLGELLTDLSMNRKSFNSFNSKDNNNQIWLPKCDTCSSEGLMKEKRGKSPQLQKTLDIFQSQHPVESLKIPALFSKLLIRKQYFTSYLLLLSDKIEEHNNTTKDVPFNMSIELSSQLTESLCSLISTILQILTTNMRLNPTNSIDNNYRPIIPPMGSDSGQSSARTPSTPQPSAMCSNDNEFYKKLLGLKKDNETFLSDLSRGTITPFAIGLLHEIHNITALVKQMPTYLIGIVMRSTTMQDSNVPGDLMKPQDLVVKLSNSMNEVVQITSLLNIIKPFKIFEHELNKNGNLGFNIEIEGESRTEKLFGKEVKNENNDPVLMKFINIGWKLLDDTELGWY</sequence>
<accession>G0WHW0</accession>
<feature type="region of interest" description="Disordered" evidence="7">
    <location>
        <begin position="1"/>
        <end position="29"/>
    </location>
</feature>
<keyword evidence="3" id="KW-0805">Transcription regulation</keyword>
<organism evidence="9 10">
    <name type="scientific">Naumovozyma dairenensis (strain ATCC 10597 / BCRC 20456 / CBS 421 / NBRC 0211 / NRRL Y-12639)</name>
    <name type="common">Saccharomyces dairenensis</name>
    <dbReference type="NCBI Taxonomy" id="1071378"/>
    <lineage>
        <taxon>Eukaryota</taxon>
        <taxon>Fungi</taxon>
        <taxon>Dikarya</taxon>
        <taxon>Ascomycota</taxon>
        <taxon>Saccharomycotina</taxon>
        <taxon>Saccharomycetes</taxon>
        <taxon>Saccharomycetales</taxon>
        <taxon>Saccharomycetaceae</taxon>
        <taxon>Naumovozyma</taxon>
    </lineage>
</organism>
<keyword evidence="6" id="KW-0539">Nucleus</keyword>
<feature type="compositionally biased region" description="Low complexity" evidence="7">
    <location>
        <begin position="66"/>
        <end position="80"/>
    </location>
</feature>
<dbReference type="InterPro" id="IPR036864">
    <property type="entry name" value="Zn2-C6_fun-type_DNA-bd_sf"/>
</dbReference>
<evidence type="ECO:0000259" key="8">
    <source>
        <dbReference type="PROSITE" id="PS50048"/>
    </source>
</evidence>
<feature type="compositionally biased region" description="Basic residues" evidence="7">
    <location>
        <begin position="510"/>
        <end position="524"/>
    </location>
</feature>
<evidence type="ECO:0000256" key="5">
    <source>
        <dbReference type="ARBA" id="ARBA00023163"/>
    </source>
</evidence>
<keyword evidence="10" id="KW-1185">Reference proteome</keyword>
<keyword evidence="4" id="KW-0238">DNA-binding</keyword>
<feature type="compositionally biased region" description="Polar residues" evidence="7">
    <location>
        <begin position="308"/>
        <end position="325"/>
    </location>
</feature>
<evidence type="ECO:0000256" key="3">
    <source>
        <dbReference type="ARBA" id="ARBA00023015"/>
    </source>
</evidence>
<dbReference type="GO" id="GO:0001228">
    <property type="term" value="F:DNA-binding transcription activator activity, RNA polymerase II-specific"/>
    <property type="evidence" value="ECO:0007669"/>
    <property type="project" value="EnsemblFungi"/>
</dbReference>
<feature type="region of interest" description="Disordered" evidence="7">
    <location>
        <begin position="347"/>
        <end position="376"/>
    </location>
</feature>
<dbReference type="PANTHER" id="PTHR31668">
    <property type="entry name" value="GLUCOSE TRANSPORT TRANSCRIPTION REGULATOR RGT1-RELATED-RELATED"/>
    <property type="match status" value="1"/>
</dbReference>
<feature type="compositionally biased region" description="Low complexity" evidence="7">
    <location>
        <begin position="672"/>
        <end position="684"/>
    </location>
</feature>
<keyword evidence="5" id="KW-0804">Transcription</keyword>
<evidence type="ECO:0000256" key="2">
    <source>
        <dbReference type="ARBA" id="ARBA00022833"/>
    </source>
</evidence>
<dbReference type="CDD" id="cd00067">
    <property type="entry name" value="GAL4"/>
    <property type="match status" value="1"/>
</dbReference>
<dbReference type="Proteomes" id="UP000000689">
    <property type="component" value="Chromosome 11"/>
</dbReference>
<evidence type="ECO:0000256" key="4">
    <source>
        <dbReference type="ARBA" id="ARBA00023125"/>
    </source>
</evidence>
<protein>
    <recommendedName>
        <fullName evidence="8">Zn(2)-C6 fungal-type domain-containing protein</fullName>
    </recommendedName>
</protein>
<dbReference type="PANTHER" id="PTHR31668:SF26">
    <property type="entry name" value="GLUCOSE TRANSPORT TRANSCRIPTION REGULATOR RGT1-RELATED"/>
    <property type="match status" value="1"/>
</dbReference>
<feature type="compositionally biased region" description="Polar residues" evidence="7">
    <location>
        <begin position="409"/>
        <end position="443"/>
    </location>
</feature>
<dbReference type="GeneID" id="11497737"/>
<evidence type="ECO:0000313" key="10">
    <source>
        <dbReference type="Proteomes" id="UP000000689"/>
    </source>
</evidence>
<dbReference type="EMBL" id="HE580277">
    <property type="protein sequence ID" value="CCD27371.1"/>
    <property type="molecule type" value="Genomic_DNA"/>
</dbReference>
<feature type="compositionally biased region" description="Polar residues" evidence="7">
    <location>
        <begin position="655"/>
        <end position="671"/>
    </location>
</feature>
<dbReference type="OMA" id="WFRNSLE"/>
<feature type="compositionally biased region" description="Polar residues" evidence="7">
    <location>
        <begin position="1028"/>
        <end position="1045"/>
    </location>
</feature>
<dbReference type="PROSITE" id="PS50048">
    <property type="entry name" value="ZN2_CY6_FUNGAL_2"/>
    <property type="match status" value="1"/>
</dbReference>
<dbReference type="GO" id="GO:0006006">
    <property type="term" value="P:glucose metabolic process"/>
    <property type="evidence" value="ECO:0007669"/>
    <property type="project" value="EnsemblFungi"/>
</dbReference>
<keyword evidence="2" id="KW-0862">Zinc</keyword>
<dbReference type="RefSeq" id="XP_003672614.1">
    <property type="nucleotide sequence ID" value="XM_003672566.1"/>
</dbReference>
<feature type="compositionally biased region" description="Low complexity" evidence="7">
    <location>
        <begin position="360"/>
        <end position="376"/>
    </location>
</feature>
<dbReference type="eggNOG" id="ENOG502QRVJ">
    <property type="taxonomic scope" value="Eukaryota"/>
</dbReference>
<feature type="region of interest" description="Disordered" evidence="7">
    <location>
        <begin position="62"/>
        <end position="81"/>
    </location>
</feature>
<feature type="region of interest" description="Disordered" evidence="7">
    <location>
        <begin position="282"/>
        <end position="301"/>
    </location>
</feature>
<dbReference type="SMART" id="SM00066">
    <property type="entry name" value="GAL4"/>
    <property type="match status" value="1"/>
</dbReference>
<reference evidence="9 10" key="1">
    <citation type="journal article" date="2011" name="Proc. Natl. Acad. Sci. U.S.A.">
        <title>Evolutionary erosion of yeast sex chromosomes by mating-type switching accidents.</title>
        <authorList>
            <person name="Gordon J.L."/>
            <person name="Armisen D."/>
            <person name="Proux-Wera E."/>
            <person name="Oheigeartaigh S.S."/>
            <person name="Byrne K.P."/>
            <person name="Wolfe K.H."/>
        </authorList>
    </citation>
    <scope>NUCLEOTIDE SEQUENCE [LARGE SCALE GENOMIC DNA]</scope>
    <source>
        <strain evidence="10">ATCC 10597 / BCRC 20456 / CBS 421 / NBRC 0211 / NRRL Y-12639</strain>
    </source>
</reference>
<name>G0WHW0_NAUDC</name>
<feature type="region of interest" description="Disordered" evidence="7">
    <location>
        <begin position="409"/>
        <end position="540"/>
    </location>
</feature>
<feature type="region of interest" description="Disordered" evidence="7">
    <location>
        <begin position="1017"/>
        <end position="1045"/>
    </location>
</feature>
<gene>
    <name evidence="9" type="primary">NDAI0K01800</name>
    <name evidence="9" type="ordered locus">NDAI_0K01800</name>
</gene>
<dbReference type="GO" id="GO:0008270">
    <property type="term" value="F:zinc ion binding"/>
    <property type="evidence" value="ECO:0007669"/>
    <property type="project" value="InterPro"/>
</dbReference>
<feature type="region of interest" description="Disordered" evidence="7">
    <location>
        <begin position="308"/>
        <end position="329"/>
    </location>
</feature>
<evidence type="ECO:0000256" key="1">
    <source>
        <dbReference type="ARBA" id="ARBA00022723"/>
    </source>
</evidence>
<dbReference type="OrthoDB" id="5426978at2759"/>
<dbReference type="AlphaFoldDB" id="G0WHW0"/>
<dbReference type="Pfam" id="PF00172">
    <property type="entry name" value="Zn_clus"/>
    <property type="match status" value="1"/>
</dbReference>
<dbReference type="InterPro" id="IPR050797">
    <property type="entry name" value="Carb_Metab_Trans_Reg"/>
</dbReference>
<dbReference type="SUPFAM" id="SSF57701">
    <property type="entry name" value="Zn2/Cys6 DNA-binding domain"/>
    <property type="match status" value="1"/>
</dbReference>
<dbReference type="GO" id="GO:0001227">
    <property type="term" value="F:DNA-binding transcription repressor activity, RNA polymerase II-specific"/>
    <property type="evidence" value="ECO:0007669"/>
    <property type="project" value="EnsemblFungi"/>
</dbReference>
<dbReference type="HOGENOM" id="CLU_006525_0_0_1"/>
<evidence type="ECO:0000313" key="9">
    <source>
        <dbReference type="EMBL" id="CCD27371.1"/>
    </source>
</evidence>
<dbReference type="Gene3D" id="4.10.240.10">
    <property type="entry name" value="Zn(2)-C6 fungal-type DNA-binding domain"/>
    <property type="match status" value="1"/>
</dbReference>
<feature type="domain" description="Zn(2)-C6 fungal-type" evidence="8">
    <location>
        <begin position="90"/>
        <end position="122"/>
    </location>
</feature>
<feature type="region of interest" description="Disordered" evidence="7">
    <location>
        <begin position="655"/>
        <end position="687"/>
    </location>
</feature>
<feature type="compositionally biased region" description="Basic and acidic residues" evidence="7">
    <location>
        <begin position="488"/>
        <end position="499"/>
    </location>
</feature>
<dbReference type="STRING" id="1071378.G0WHW0"/>
<dbReference type="InterPro" id="IPR001138">
    <property type="entry name" value="Zn2Cys6_DnaBD"/>
</dbReference>
<feature type="compositionally biased region" description="Polar residues" evidence="7">
    <location>
        <begin position="525"/>
        <end position="534"/>
    </location>
</feature>
<dbReference type="KEGG" id="ndi:NDAI_0K01800"/>
<keyword evidence="1" id="KW-0479">Metal-binding</keyword>
<proteinExistence type="predicted"/>
<dbReference type="GO" id="GO:0005634">
    <property type="term" value="C:nucleus"/>
    <property type="evidence" value="ECO:0007669"/>
    <property type="project" value="EnsemblFungi"/>
</dbReference>